<evidence type="ECO:0000313" key="5">
    <source>
        <dbReference type="EMBL" id="VDK59294.1"/>
    </source>
</evidence>
<evidence type="ECO:0000256" key="1">
    <source>
        <dbReference type="ARBA" id="ARBA00004141"/>
    </source>
</evidence>
<evidence type="ECO:0000313" key="7">
    <source>
        <dbReference type="WBParaSite" id="GPUH_0000769901-mRNA-1"/>
    </source>
</evidence>
<dbReference type="OrthoDB" id="2020542at2759"/>
<dbReference type="GO" id="GO:0045202">
    <property type="term" value="C:synapse"/>
    <property type="evidence" value="ECO:0007669"/>
    <property type="project" value="GOC"/>
</dbReference>
<evidence type="ECO:0000256" key="2">
    <source>
        <dbReference type="ARBA" id="ARBA00022692"/>
    </source>
</evidence>
<name>A0A183DG49_9BILA</name>
<evidence type="ECO:0000256" key="4">
    <source>
        <dbReference type="ARBA" id="ARBA00023136"/>
    </source>
</evidence>
<sequence length="155" mass="17696">MFITHWEYAAVACAICLVFYKFVEFRGATKEWGTGMHAFQLSTAQRALIKVDDAELDDPKIFRPQLLLLFHLKKGDSETEARGKRLLHLASQLKAGQGLCVLVAFLCGNPLDKDDRQRADEIRKRLKFDMKEAKLRGFAKTVVHGRSQVTFKLKK</sequence>
<accession>A0A183DG49</accession>
<dbReference type="GO" id="GO:0015379">
    <property type="term" value="F:potassium:chloride symporter activity"/>
    <property type="evidence" value="ECO:0007669"/>
    <property type="project" value="TreeGrafter"/>
</dbReference>
<dbReference type="Proteomes" id="UP000271098">
    <property type="component" value="Unassembled WGS sequence"/>
</dbReference>
<comment type="subcellular location">
    <subcellularLocation>
        <location evidence="1">Membrane</location>
        <topology evidence="1">Multi-pass membrane protein</topology>
    </subcellularLocation>
</comment>
<reference evidence="5 6" key="2">
    <citation type="submission" date="2018-11" db="EMBL/GenBank/DDBJ databases">
        <authorList>
            <consortium name="Pathogen Informatics"/>
        </authorList>
    </citation>
    <scope>NUCLEOTIDE SEQUENCE [LARGE SCALE GENOMIC DNA]</scope>
</reference>
<dbReference type="GO" id="GO:1990573">
    <property type="term" value="P:potassium ion import across plasma membrane"/>
    <property type="evidence" value="ECO:0007669"/>
    <property type="project" value="TreeGrafter"/>
</dbReference>
<dbReference type="GO" id="GO:0055064">
    <property type="term" value="P:chloride ion homeostasis"/>
    <property type="evidence" value="ECO:0007669"/>
    <property type="project" value="TreeGrafter"/>
</dbReference>
<organism evidence="7">
    <name type="scientific">Gongylonema pulchrum</name>
    <dbReference type="NCBI Taxonomy" id="637853"/>
    <lineage>
        <taxon>Eukaryota</taxon>
        <taxon>Metazoa</taxon>
        <taxon>Ecdysozoa</taxon>
        <taxon>Nematoda</taxon>
        <taxon>Chromadorea</taxon>
        <taxon>Rhabditida</taxon>
        <taxon>Spirurina</taxon>
        <taxon>Spiruromorpha</taxon>
        <taxon>Spiruroidea</taxon>
        <taxon>Gongylonematidae</taxon>
        <taxon>Gongylonema</taxon>
    </lineage>
</organism>
<keyword evidence="4" id="KW-0472">Membrane</keyword>
<dbReference type="GO" id="GO:0006884">
    <property type="term" value="P:cell volume homeostasis"/>
    <property type="evidence" value="ECO:0007669"/>
    <property type="project" value="TreeGrafter"/>
</dbReference>
<dbReference type="GO" id="GO:0007268">
    <property type="term" value="P:chemical synaptic transmission"/>
    <property type="evidence" value="ECO:0007669"/>
    <property type="project" value="TreeGrafter"/>
</dbReference>
<gene>
    <name evidence="5" type="ORF">GPUH_LOCUS7690</name>
</gene>
<dbReference type="PANTHER" id="PTHR11827">
    <property type="entry name" value="SOLUTE CARRIER FAMILY 12, CATION COTRANSPORTERS"/>
    <property type="match status" value="1"/>
</dbReference>
<dbReference type="EMBL" id="UYRT01020540">
    <property type="protein sequence ID" value="VDK59294.1"/>
    <property type="molecule type" value="Genomic_DNA"/>
</dbReference>
<dbReference type="GO" id="GO:0055075">
    <property type="term" value="P:potassium ion homeostasis"/>
    <property type="evidence" value="ECO:0007669"/>
    <property type="project" value="TreeGrafter"/>
</dbReference>
<keyword evidence="6" id="KW-1185">Reference proteome</keyword>
<dbReference type="InterPro" id="IPR004842">
    <property type="entry name" value="SLC12A_fam"/>
</dbReference>
<keyword evidence="3" id="KW-1133">Transmembrane helix</keyword>
<dbReference type="GO" id="GO:0005886">
    <property type="term" value="C:plasma membrane"/>
    <property type="evidence" value="ECO:0007669"/>
    <property type="project" value="TreeGrafter"/>
</dbReference>
<proteinExistence type="predicted"/>
<evidence type="ECO:0000256" key="3">
    <source>
        <dbReference type="ARBA" id="ARBA00022989"/>
    </source>
</evidence>
<dbReference type="PANTHER" id="PTHR11827:SF53">
    <property type="entry name" value="K+_CL-COTRANSPORTER"/>
    <property type="match status" value="1"/>
</dbReference>
<protein>
    <submittedName>
        <fullName evidence="7">40S ribosomal protein S24</fullName>
    </submittedName>
</protein>
<reference evidence="7" key="1">
    <citation type="submission" date="2016-06" db="UniProtKB">
        <authorList>
            <consortium name="WormBaseParasite"/>
        </authorList>
    </citation>
    <scope>IDENTIFICATION</scope>
</reference>
<dbReference type="AlphaFoldDB" id="A0A183DG49"/>
<evidence type="ECO:0000313" key="6">
    <source>
        <dbReference type="Proteomes" id="UP000271098"/>
    </source>
</evidence>
<keyword evidence="2" id="KW-0812">Transmembrane</keyword>
<dbReference type="WBParaSite" id="GPUH_0000769901-mRNA-1">
    <property type="protein sequence ID" value="GPUH_0000769901-mRNA-1"/>
    <property type="gene ID" value="GPUH_0000769901"/>
</dbReference>